<evidence type="ECO:0000256" key="1">
    <source>
        <dbReference type="SAM" id="Phobius"/>
    </source>
</evidence>
<proteinExistence type="predicted"/>
<keyword evidence="1" id="KW-0472">Membrane</keyword>
<dbReference type="Proteomes" id="UP001176059">
    <property type="component" value="Unassembled WGS sequence"/>
</dbReference>
<feature type="transmembrane region" description="Helical" evidence="1">
    <location>
        <begin position="47"/>
        <end position="69"/>
    </location>
</feature>
<reference evidence="3" key="2">
    <citation type="journal article" date="2023" name="Proc. Natl. Acad. Sci. U.S.A.">
        <title>A global phylogenomic analysis of the shiitake genus Lentinula.</title>
        <authorList>
            <person name="Sierra-Patev S."/>
            <person name="Min B."/>
            <person name="Naranjo-Ortiz M."/>
            <person name="Looney B."/>
            <person name="Konkel Z."/>
            <person name="Slot J.C."/>
            <person name="Sakamoto Y."/>
            <person name="Steenwyk J.L."/>
            <person name="Rokas A."/>
            <person name="Carro J."/>
            <person name="Camarero S."/>
            <person name="Ferreira P."/>
            <person name="Molpeceres G."/>
            <person name="Ruiz-Duenas F.J."/>
            <person name="Serrano A."/>
            <person name="Henrissat B."/>
            <person name="Drula E."/>
            <person name="Hughes K.W."/>
            <person name="Mata J.L."/>
            <person name="Ishikawa N.K."/>
            <person name="Vargas-Isla R."/>
            <person name="Ushijima S."/>
            <person name="Smith C.A."/>
            <person name="Donoghue J."/>
            <person name="Ahrendt S."/>
            <person name="Andreopoulos W."/>
            <person name="He G."/>
            <person name="LaButti K."/>
            <person name="Lipzen A."/>
            <person name="Ng V."/>
            <person name="Riley R."/>
            <person name="Sandor L."/>
            <person name="Barry K."/>
            <person name="Martinez A.T."/>
            <person name="Xiao Y."/>
            <person name="Gibbons J.G."/>
            <person name="Terashima K."/>
            <person name="Grigoriev I.V."/>
            <person name="Hibbett D."/>
        </authorList>
    </citation>
    <scope>NUCLEOTIDE SEQUENCE</scope>
    <source>
        <strain evidence="3">ET3784</strain>
    </source>
</reference>
<organism evidence="3 4">
    <name type="scientific">Lentinula guzmanii</name>
    <dbReference type="NCBI Taxonomy" id="2804957"/>
    <lineage>
        <taxon>Eukaryota</taxon>
        <taxon>Fungi</taxon>
        <taxon>Dikarya</taxon>
        <taxon>Basidiomycota</taxon>
        <taxon>Agaricomycotina</taxon>
        <taxon>Agaricomycetes</taxon>
        <taxon>Agaricomycetidae</taxon>
        <taxon>Agaricales</taxon>
        <taxon>Marasmiineae</taxon>
        <taxon>Omphalotaceae</taxon>
        <taxon>Lentinula</taxon>
    </lineage>
</organism>
<gene>
    <name evidence="3" type="ORF">DFJ43DRAFT_1083346</name>
</gene>
<keyword evidence="1" id="KW-1133">Transmembrane helix</keyword>
<feature type="transmembrane region" description="Helical" evidence="1">
    <location>
        <begin position="150"/>
        <end position="173"/>
    </location>
</feature>
<evidence type="ECO:0000259" key="2">
    <source>
        <dbReference type="Pfam" id="PF20151"/>
    </source>
</evidence>
<reference evidence="3" key="1">
    <citation type="submission" date="2022-08" db="EMBL/GenBank/DDBJ databases">
        <authorList>
            <consortium name="DOE Joint Genome Institute"/>
            <person name="Min B."/>
            <person name="Sierra-Patev S."/>
            <person name="Naranjo-Ortiz M."/>
            <person name="Looney B."/>
            <person name="Konkel Z."/>
            <person name="Slot J.C."/>
            <person name="Sakamoto Y."/>
            <person name="Steenwyk J.L."/>
            <person name="Rokas A."/>
            <person name="Carro J."/>
            <person name="Camarero S."/>
            <person name="Ferreira P."/>
            <person name="Molpeceres G."/>
            <person name="Ruiz-duenas F.J."/>
            <person name="Serrano A."/>
            <person name="Henrissat B."/>
            <person name="Drula E."/>
            <person name="Hughes K.W."/>
            <person name="Mata J.L."/>
            <person name="Ishikawa N.K."/>
            <person name="Vargas-Isla R."/>
            <person name="Ushijima S."/>
            <person name="Smith C.A."/>
            <person name="Ahrendt S."/>
            <person name="Andreopoulos W."/>
            <person name="He G."/>
            <person name="LaButti K."/>
            <person name="Lipzen A."/>
            <person name="Ng V."/>
            <person name="Riley R."/>
            <person name="Sandor L."/>
            <person name="Barry K."/>
            <person name="Martinez A.T."/>
            <person name="Xiao Y."/>
            <person name="Gibbons J.G."/>
            <person name="Terashima K."/>
            <person name="Hibbett D.S."/>
            <person name="Grigoriev I.V."/>
        </authorList>
    </citation>
    <scope>NUCLEOTIDE SEQUENCE</scope>
    <source>
        <strain evidence="3">ET3784</strain>
    </source>
</reference>
<accession>A0AA38MZG3</accession>
<feature type="domain" description="DUF6533" evidence="2">
    <location>
        <begin position="22"/>
        <end position="62"/>
    </location>
</feature>
<feature type="transmembrane region" description="Helical" evidence="1">
    <location>
        <begin position="194"/>
        <end position="217"/>
    </location>
</feature>
<feature type="transmembrane region" description="Helical" evidence="1">
    <location>
        <begin position="119"/>
        <end position="138"/>
    </location>
</feature>
<feature type="transmembrane region" description="Helical" evidence="1">
    <location>
        <begin position="89"/>
        <end position="107"/>
    </location>
</feature>
<sequence>MNRTNTGATVNTHYLQYDVTWASIVLLYYDWLLTIPEEVQYIWKARLSLSTVFYVLCRYALLANVLYLLEISNLLGSSLSLSCDDWKKFVSALSVFGRAAIIATLIARTYAVCSQNRWIAVYLIGLGIVCVVTDALHVPTEKCVDSEDPAIASALRSFFMIAFETSVACLTTIRTVQALRAGGPWKSQRHRLMFLIFEEGVLYFCVVSVLTTASVILDIRAPTGFLQRLLDGLTLPLSGALTARFILHLRAWQAKHAGVYVISTARSHGEPQENASFSSSSSDSRIVDVEAVFKPVSSIGQFGEDPVARVLRQSESGTIVVQVDVDCRLSGGEDDHMDPQVPVSDLSYGISVN</sequence>
<name>A0AA38MZG3_9AGAR</name>
<keyword evidence="1" id="KW-0812">Transmembrane</keyword>
<dbReference type="EMBL" id="JANVFO010000036">
    <property type="protein sequence ID" value="KAJ3730025.1"/>
    <property type="molecule type" value="Genomic_DNA"/>
</dbReference>
<dbReference type="AlphaFoldDB" id="A0AA38MZG3"/>
<dbReference type="InterPro" id="IPR045340">
    <property type="entry name" value="DUF6533"/>
</dbReference>
<evidence type="ECO:0000313" key="4">
    <source>
        <dbReference type="Proteomes" id="UP001176059"/>
    </source>
</evidence>
<evidence type="ECO:0000313" key="3">
    <source>
        <dbReference type="EMBL" id="KAJ3730025.1"/>
    </source>
</evidence>
<protein>
    <recommendedName>
        <fullName evidence="2">DUF6533 domain-containing protein</fullName>
    </recommendedName>
</protein>
<comment type="caution">
    <text evidence="3">The sequence shown here is derived from an EMBL/GenBank/DDBJ whole genome shotgun (WGS) entry which is preliminary data.</text>
</comment>
<keyword evidence="4" id="KW-1185">Reference proteome</keyword>
<dbReference type="Pfam" id="PF20151">
    <property type="entry name" value="DUF6533"/>
    <property type="match status" value="1"/>
</dbReference>